<accession>A0A381W9Z4</accession>
<protein>
    <submittedName>
        <fullName evidence="2">Uncharacterized protein</fullName>
    </submittedName>
</protein>
<proteinExistence type="predicted"/>
<feature type="compositionally biased region" description="Basic and acidic residues" evidence="1">
    <location>
        <begin position="77"/>
        <end position="86"/>
    </location>
</feature>
<dbReference type="EMBL" id="UINC01011158">
    <property type="protein sequence ID" value="SVA49369.1"/>
    <property type="molecule type" value="Genomic_DNA"/>
</dbReference>
<organism evidence="2">
    <name type="scientific">marine metagenome</name>
    <dbReference type="NCBI Taxonomy" id="408172"/>
    <lineage>
        <taxon>unclassified sequences</taxon>
        <taxon>metagenomes</taxon>
        <taxon>ecological metagenomes</taxon>
    </lineage>
</organism>
<evidence type="ECO:0000313" key="2">
    <source>
        <dbReference type="EMBL" id="SVA49369.1"/>
    </source>
</evidence>
<reference evidence="2" key="1">
    <citation type="submission" date="2018-05" db="EMBL/GenBank/DDBJ databases">
        <authorList>
            <person name="Lanie J.A."/>
            <person name="Ng W.-L."/>
            <person name="Kazmierczak K.M."/>
            <person name="Andrzejewski T.M."/>
            <person name="Davidsen T.M."/>
            <person name="Wayne K.J."/>
            <person name="Tettelin H."/>
            <person name="Glass J.I."/>
            <person name="Rusch D."/>
            <person name="Podicherti R."/>
            <person name="Tsui H.-C.T."/>
            <person name="Winkler M.E."/>
        </authorList>
    </citation>
    <scope>NUCLEOTIDE SEQUENCE</scope>
</reference>
<feature type="region of interest" description="Disordered" evidence="1">
    <location>
        <begin position="56"/>
        <end position="86"/>
    </location>
</feature>
<evidence type="ECO:0000256" key="1">
    <source>
        <dbReference type="SAM" id="MobiDB-lite"/>
    </source>
</evidence>
<dbReference type="AlphaFoldDB" id="A0A381W9Z4"/>
<name>A0A381W9Z4_9ZZZZ</name>
<sequence>VLHTRWVAGEFGTGQVGSHGPVAVAESSGQLPDDWDPAEQGRGGLVCQVAVAAPGHGVGHKSLKSDKVEGVDGSGGDDQHRPVAVT</sequence>
<feature type="non-terminal residue" evidence="2">
    <location>
        <position position="1"/>
    </location>
</feature>
<gene>
    <name evidence="2" type="ORF">METZ01_LOCUS102223</name>
</gene>